<sequence length="74" mass="7967">MGDRVAQALTGRVAVKIVDGTQFVATANPQTAAIEFNVPTAKFFQPGDANWFVPDVTQAYIDTQVPNAPTEEND</sequence>
<gene>
    <name evidence="1" type="ORF">WMG39_22040</name>
</gene>
<comment type="caution">
    <text evidence="1">The sequence shown here is derived from an EMBL/GenBank/DDBJ whole genome shotgun (WGS) entry which is preliminary data.</text>
</comment>
<protein>
    <submittedName>
        <fullName evidence="1">Uncharacterized protein</fullName>
    </submittedName>
</protein>
<evidence type="ECO:0000313" key="1">
    <source>
        <dbReference type="EMBL" id="MEK0187513.1"/>
    </source>
</evidence>
<dbReference type="RefSeq" id="WP_340523230.1">
    <property type="nucleotide sequence ID" value="NZ_JBBLXS010000373.1"/>
</dbReference>
<dbReference type="EMBL" id="JBBLXS010000373">
    <property type="protein sequence ID" value="MEK0187513.1"/>
    <property type="molecule type" value="Genomic_DNA"/>
</dbReference>
<dbReference type="Proteomes" id="UP001384579">
    <property type="component" value="Unassembled WGS sequence"/>
</dbReference>
<accession>A0ABU8YT35</accession>
<keyword evidence="2" id="KW-1185">Reference proteome</keyword>
<name>A0ABU8YT35_9CYAN</name>
<organism evidence="1 2">
    <name type="scientific">Microcoleus anatoxicus PTRS2</name>
    <dbReference type="NCBI Taxonomy" id="2705321"/>
    <lineage>
        <taxon>Bacteria</taxon>
        <taxon>Bacillati</taxon>
        <taxon>Cyanobacteriota</taxon>
        <taxon>Cyanophyceae</taxon>
        <taxon>Oscillatoriophycideae</taxon>
        <taxon>Oscillatoriales</taxon>
        <taxon>Microcoleaceae</taxon>
        <taxon>Microcoleus</taxon>
        <taxon>Microcoleus anatoxicus</taxon>
    </lineage>
</organism>
<reference evidence="1 2" key="1">
    <citation type="journal article" date="2020" name="Harmful Algae">
        <title>Molecular and morphological characterization of a novel dihydroanatoxin-a producing Microcoleus species (cyanobacteria) from the Russian River, California, USA.</title>
        <authorList>
            <person name="Conklin K.Y."/>
            <person name="Stancheva R."/>
            <person name="Otten T.G."/>
            <person name="Fadness R."/>
            <person name="Boyer G.L."/>
            <person name="Read B."/>
            <person name="Zhang X."/>
            <person name="Sheath R.G."/>
        </authorList>
    </citation>
    <scope>NUCLEOTIDE SEQUENCE [LARGE SCALE GENOMIC DNA]</scope>
    <source>
        <strain evidence="1 2">PTRS2</strain>
    </source>
</reference>
<evidence type="ECO:0000313" key="2">
    <source>
        <dbReference type="Proteomes" id="UP001384579"/>
    </source>
</evidence>
<proteinExistence type="predicted"/>